<gene>
    <name evidence="3" type="ORF">GPL21_05230</name>
</gene>
<protein>
    <submittedName>
        <fullName evidence="3">Amidohydrolase family protein</fullName>
    </submittedName>
</protein>
<dbReference type="Gene3D" id="3.20.20.140">
    <property type="entry name" value="Metal-dependent hydrolases"/>
    <property type="match status" value="1"/>
</dbReference>
<dbReference type="Proteomes" id="UP000436468">
    <property type="component" value="Unassembled WGS sequence"/>
</dbReference>
<evidence type="ECO:0000259" key="2">
    <source>
        <dbReference type="Pfam" id="PF04909"/>
    </source>
</evidence>
<dbReference type="PANTHER" id="PTHR21240">
    <property type="entry name" value="2-AMINO-3-CARBOXYLMUCONATE-6-SEMIALDEHYDE DECARBOXYLASE"/>
    <property type="match status" value="1"/>
</dbReference>
<dbReference type="Pfam" id="PF04909">
    <property type="entry name" value="Amidohydro_2"/>
    <property type="match status" value="1"/>
</dbReference>
<keyword evidence="4" id="KW-1185">Reference proteome</keyword>
<dbReference type="SUPFAM" id="SSF51556">
    <property type="entry name" value="Metallo-dependent hydrolases"/>
    <property type="match status" value="1"/>
</dbReference>
<feature type="domain" description="Amidohydrolase-related" evidence="2">
    <location>
        <begin position="76"/>
        <end position="380"/>
    </location>
</feature>
<keyword evidence="3" id="KW-0378">Hydrolase</keyword>
<dbReference type="GO" id="GO:0016831">
    <property type="term" value="F:carboxy-lyase activity"/>
    <property type="evidence" value="ECO:0007669"/>
    <property type="project" value="InterPro"/>
</dbReference>
<dbReference type="EMBL" id="WQNF01000003">
    <property type="protein sequence ID" value="MVT64514.1"/>
    <property type="molecule type" value="Genomic_DNA"/>
</dbReference>
<name>A0A844SKP7_9BRAD</name>
<dbReference type="InterPro" id="IPR032465">
    <property type="entry name" value="ACMSD"/>
</dbReference>
<dbReference type="GO" id="GO:0016787">
    <property type="term" value="F:hydrolase activity"/>
    <property type="evidence" value="ECO:0007669"/>
    <property type="project" value="UniProtKB-KW"/>
</dbReference>
<dbReference type="InterPro" id="IPR032466">
    <property type="entry name" value="Metal_Hydrolase"/>
</dbReference>
<reference evidence="3 4" key="1">
    <citation type="submission" date="2019-12" db="EMBL/GenBank/DDBJ databases">
        <title>Draft genome sequences Bradyrhizobium cajani AMBPC1010, Bradyrhizobium pachyrhizi AMBPC1040 and Bradyrhizobium yuanmingense ALSPC3051, three plant growth promoting strains isolated from nodules of Cajanus cajan L. in Dominican Republic.</title>
        <authorList>
            <person name="Flores-Felix J.D."/>
            <person name="Araujo J."/>
            <person name="Diaz-Alcantara C."/>
            <person name="Gonzalez-Andres F."/>
            <person name="Velazquez E."/>
        </authorList>
    </citation>
    <scope>NUCLEOTIDE SEQUENCE [LARGE SCALE GENOMIC DNA]</scope>
    <source>
        <strain evidence="3 4">1040</strain>
    </source>
</reference>
<comment type="caution">
    <text evidence="3">The sequence shown here is derived from an EMBL/GenBank/DDBJ whole genome shotgun (WGS) entry which is preliminary data.</text>
</comment>
<dbReference type="PANTHER" id="PTHR21240:SF28">
    <property type="entry name" value="ISO-OROTATE DECARBOXYLASE (EUROFUNG)"/>
    <property type="match status" value="1"/>
</dbReference>
<dbReference type="GO" id="GO:0019748">
    <property type="term" value="P:secondary metabolic process"/>
    <property type="evidence" value="ECO:0007669"/>
    <property type="project" value="TreeGrafter"/>
</dbReference>
<dbReference type="AlphaFoldDB" id="A0A844SKP7"/>
<dbReference type="InterPro" id="IPR006680">
    <property type="entry name" value="Amidohydro-rel"/>
</dbReference>
<sequence>MRACCGSNVVRSLGRFLACGVLAFAAVALEGVLTVKIKTIIPVCKVNSVAHRLARAGIATTSSQAGNRESALGAVIDIHTHVVPARLAADPKRDPRWPSIEHSTGDQASVMIAGKVFRRIDTRSWDVQRRLADMVEDGTDMQVLSPMPELLSHWLPPDDAEYLAAAMNDQIAGMIAQAPRNFAGIGMVCMQDVVCAVRQLEKIKALGFAGIEIGTHINGVALGSESLFPVYEVAQSLDLGIFVHPLHPSGMERVGSNAEFAATAVFPLETALASVSLLAAGVPERFPRLRILLSHGGGALTWILPRMDFGWWLGAKGKMTRTPSELARQFWYDTILYDPVSLSFLGNAVGESRIVVGSDYPYTIRQKQPGAFAKRALRSDAVLADNSFGFLGRHYDVATLQATEVPGKSEAGPSHG</sequence>
<proteinExistence type="predicted"/>
<keyword evidence="1" id="KW-0456">Lyase</keyword>
<dbReference type="GO" id="GO:0005829">
    <property type="term" value="C:cytosol"/>
    <property type="evidence" value="ECO:0007669"/>
    <property type="project" value="TreeGrafter"/>
</dbReference>
<evidence type="ECO:0000313" key="4">
    <source>
        <dbReference type="Proteomes" id="UP000436468"/>
    </source>
</evidence>
<evidence type="ECO:0000313" key="3">
    <source>
        <dbReference type="EMBL" id="MVT64514.1"/>
    </source>
</evidence>
<accession>A0A844SKP7</accession>
<evidence type="ECO:0000256" key="1">
    <source>
        <dbReference type="ARBA" id="ARBA00023239"/>
    </source>
</evidence>
<organism evidence="3 4">
    <name type="scientific">Bradyrhizobium pachyrhizi</name>
    <dbReference type="NCBI Taxonomy" id="280333"/>
    <lineage>
        <taxon>Bacteria</taxon>
        <taxon>Pseudomonadati</taxon>
        <taxon>Pseudomonadota</taxon>
        <taxon>Alphaproteobacteria</taxon>
        <taxon>Hyphomicrobiales</taxon>
        <taxon>Nitrobacteraceae</taxon>
        <taxon>Bradyrhizobium</taxon>
    </lineage>
</organism>